<reference evidence="2" key="1">
    <citation type="journal article" date="2012" name="PLoS ONE">
        <title>Gene sets for utilization of primary and secondary nutrition supplies in the distal gut of endangered iberian lynx.</title>
        <authorList>
            <person name="Alcaide M."/>
            <person name="Messina E."/>
            <person name="Richter M."/>
            <person name="Bargiela R."/>
            <person name="Peplies J."/>
            <person name="Huws S.A."/>
            <person name="Newbold C.J."/>
            <person name="Golyshin P.N."/>
            <person name="Simon M.A."/>
            <person name="Lopez G."/>
            <person name="Yakimov M.M."/>
            <person name="Ferrer M."/>
        </authorList>
    </citation>
    <scope>NUCLEOTIDE SEQUENCE</scope>
</reference>
<dbReference type="EMBL" id="AMCI01002910">
    <property type="protein sequence ID" value="EJX01552.1"/>
    <property type="molecule type" value="Genomic_DNA"/>
</dbReference>
<keyword evidence="1" id="KW-0472">Membrane</keyword>
<gene>
    <name evidence="2" type="ORF">EVA_10344</name>
</gene>
<accession>J9G2Z7</accession>
<sequence>MSKHDRDIWDDAVRSKLEDFEVDTMPGDWEAIVDRLPAQATISLWHRLSYWAAAAVVSILLISGGLFLIDREMDELTAYED</sequence>
<feature type="transmembrane region" description="Helical" evidence="1">
    <location>
        <begin position="48"/>
        <end position="69"/>
    </location>
</feature>
<dbReference type="AlphaFoldDB" id="J9G2Z7"/>
<evidence type="ECO:0000313" key="2">
    <source>
        <dbReference type="EMBL" id="EJX01552.1"/>
    </source>
</evidence>
<protein>
    <submittedName>
        <fullName evidence="2">RNA polymerase ECF-type sigma factor</fullName>
    </submittedName>
</protein>
<keyword evidence="1" id="KW-0812">Transmembrane</keyword>
<evidence type="ECO:0000256" key="1">
    <source>
        <dbReference type="SAM" id="Phobius"/>
    </source>
</evidence>
<proteinExistence type="predicted"/>
<name>J9G2Z7_9ZZZZ</name>
<comment type="caution">
    <text evidence="2">The sequence shown here is derived from an EMBL/GenBank/DDBJ whole genome shotgun (WGS) entry which is preliminary data.</text>
</comment>
<organism evidence="2">
    <name type="scientific">gut metagenome</name>
    <dbReference type="NCBI Taxonomy" id="749906"/>
    <lineage>
        <taxon>unclassified sequences</taxon>
        <taxon>metagenomes</taxon>
        <taxon>organismal metagenomes</taxon>
    </lineage>
</organism>
<feature type="non-terminal residue" evidence="2">
    <location>
        <position position="81"/>
    </location>
</feature>
<keyword evidence="1" id="KW-1133">Transmembrane helix</keyword>